<feature type="domain" description="ATP-grasp" evidence="20">
    <location>
        <begin position="133"/>
        <end position="328"/>
    </location>
</feature>
<dbReference type="PROSITE" id="PS00867">
    <property type="entry name" value="CPSASE_2"/>
    <property type="match status" value="2"/>
</dbReference>
<feature type="region of interest" description="Allosteric domain" evidence="19">
    <location>
        <begin position="939"/>
        <end position="1076"/>
    </location>
</feature>
<dbReference type="KEGG" id="pvac:HC248_02197"/>
<feature type="binding site" evidence="19">
    <location>
        <position position="845"/>
    </location>
    <ligand>
        <name>Mg(2+)</name>
        <dbReference type="ChEBI" id="CHEBI:18420"/>
        <label>4</label>
    </ligand>
</feature>
<dbReference type="SMART" id="SM01096">
    <property type="entry name" value="CPSase_L_D3"/>
    <property type="match status" value="1"/>
</dbReference>
<proteinExistence type="inferred from homology"/>
<reference evidence="22 23" key="1">
    <citation type="submission" date="2020-04" db="EMBL/GenBank/DDBJ databases">
        <title>Complete genome of a Psychrophilic, Marine, Gas Vacuolate Bacterium Polaromonas vacuolata KCTC 22033T.</title>
        <authorList>
            <person name="Hwang K."/>
            <person name="Kim K.M."/>
        </authorList>
    </citation>
    <scope>NUCLEOTIDE SEQUENCE [LARGE SCALE GENOMIC DNA]</scope>
    <source>
        <strain evidence="22 23">KCTC 22033</strain>
    </source>
</reference>
<dbReference type="PROSITE" id="PS50975">
    <property type="entry name" value="ATP_GRASP"/>
    <property type="match status" value="2"/>
</dbReference>
<dbReference type="FunFam" id="3.40.50.20:FF:000003">
    <property type="entry name" value="Carbamoyl-phosphate synthase large chain"/>
    <property type="match status" value="1"/>
</dbReference>
<feature type="binding site" evidence="19">
    <location>
        <position position="208"/>
    </location>
    <ligand>
        <name>ATP</name>
        <dbReference type="ChEBI" id="CHEBI:30616"/>
        <label>1</label>
    </ligand>
</feature>
<dbReference type="Pfam" id="PF02786">
    <property type="entry name" value="CPSase_L_D2"/>
    <property type="match status" value="2"/>
</dbReference>
<dbReference type="InterPro" id="IPR005483">
    <property type="entry name" value="CPSase_dom"/>
</dbReference>
<dbReference type="GO" id="GO:0006541">
    <property type="term" value="P:glutamine metabolic process"/>
    <property type="evidence" value="ECO:0007669"/>
    <property type="project" value="TreeGrafter"/>
</dbReference>
<feature type="region of interest" description="Carboxyphosphate synthetic domain" evidence="19">
    <location>
        <begin position="1"/>
        <end position="403"/>
    </location>
</feature>
<evidence type="ECO:0000259" key="20">
    <source>
        <dbReference type="PROSITE" id="PS50975"/>
    </source>
</evidence>
<dbReference type="InterPro" id="IPR036897">
    <property type="entry name" value="CarbamoylP_synth_lsu_oligo_sf"/>
</dbReference>
<dbReference type="Gene3D" id="3.40.50.20">
    <property type="match status" value="2"/>
</dbReference>
<dbReference type="Proteomes" id="UP000502041">
    <property type="component" value="Chromosome"/>
</dbReference>
<dbReference type="NCBIfam" id="NF003671">
    <property type="entry name" value="PRK05294.1"/>
    <property type="match status" value="1"/>
</dbReference>
<dbReference type="GO" id="GO:0046872">
    <property type="term" value="F:metal ion binding"/>
    <property type="evidence" value="ECO:0007669"/>
    <property type="project" value="UniProtKB-KW"/>
</dbReference>
<comment type="catalytic activity">
    <reaction evidence="16 19">
        <text>hydrogencarbonate + L-glutamine + 2 ATP + H2O = carbamoyl phosphate + L-glutamate + 2 ADP + phosphate + 2 H(+)</text>
        <dbReference type="Rhea" id="RHEA:18633"/>
        <dbReference type="ChEBI" id="CHEBI:15377"/>
        <dbReference type="ChEBI" id="CHEBI:15378"/>
        <dbReference type="ChEBI" id="CHEBI:17544"/>
        <dbReference type="ChEBI" id="CHEBI:29985"/>
        <dbReference type="ChEBI" id="CHEBI:30616"/>
        <dbReference type="ChEBI" id="CHEBI:43474"/>
        <dbReference type="ChEBI" id="CHEBI:58228"/>
        <dbReference type="ChEBI" id="CHEBI:58359"/>
        <dbReference type="ChEBI" id="CHEBI:456216"/>
        <dbReference type="EC" id="6.3.5.5"/>
    </reaction>
</comment>
<keyword evidence="6 19" id="KW-0436">Ligase</keyword>
<evidence type="ECO:0000256" key="16">
    <source>
        <dbReference type="ARBA" id="ARBA00048816"/>
    </source>
</evidence>
<comment type="pathway">
    <text evidence="2 19">Pyrimidine metabolism; UMP biosynthesis via de novo pathway; (S)-dihydroorotate from bicarbonate: step 1/3.</text>
</comment>
<feature type="binding site" evidence="19">
    <location>
        <position position="785"/>
    </location>
    <ligand>
        <name>ATP</name>
        <dbReference type="ChEBI" id="CHEBI:30616"/>
        <label>2</label>
    </ligand>
</feature>
<feature type="binding site" evidence="19">
    <location>
        <position position="176"/>
    </location>
    <ligand>
        <name>ATP</name>
        <dbReference type="ChEBI" id="CHEBI:30616"/>
        <label>1</label>
    </ligand>
</feature>
<feature type="binding site" evidence="19">
    <location>
        <position position="299"/>
    </location>
    <ligand>
        <name>Mn(2+)</name>
        <dbReference type="ChEBI" id="CHEBI:29035"/>
        <label>2</label>
    </ligand>
</feature>
<feature type="binding site" evidence="19">
    <location>
        <position position="210"/>
    </location>
    <ligand>
        <name>ATP</name>
        <dbReference type="ChEBI" id="CHEBI:30616"/>
        <label>1</label>
    </ligand>
</feature>
<feature type="binding site" evidence="19">
    <location>
        <position position="243"/>
    </location>
    <ligand>
        <name>ATP</name>
        <dbReference type="ChEBI" id="CHEBI:30616"/>
        <label>1</label>
    </ligand>
</feature>
<feature type="binding site" evidence="19">
    <location>
        <position position="285"/>
    </location>
    <ligand>
        <name>Mg(2+)</name>
        <dbReference type="ChEBI" id="CHEBI:18420"/>
        <label>1</label>
    </ligand>
</feature>
<comment type="cofactor">
    <cofactor evidence="19">
        <name>Mg(2+)</name>
        <dbReference type="ChEBI" id="CHEBI:18420"/>
    </cofactor>
    <cofactor evidence="19">
        <name>Mn(2+)</name>
        <dbReference type="ChEBI" id="CHEBI:29035"/>
    </cofactor>
    <text evidence="19">Binds 4 Mg(2+) or Mn(2+) ions per subunit.</text>
</comment>
<evidence type="ECO:0000256" key="18">
    <source>
        <dbReference type="ARBA" id="ARBA00062056"/>
    </source>
</evidence>
<comment type="pathway">
    <text evidence="3 19">Amino-acid biosynthesis; L-arginine biosynthesis; carbamoyl phosphate from bicarbonate: step 1/1.</text>
</comment>
<feature type="binding site" evidence="19">
    <location>
        <position position="843"/>
    </location>
    <ligand>
        <name>ATP</name>
        <dbReference type="ChEBI" id="CHEBI:30616"/>
        <label>2</label>
    </ligand>
</feature>
<feature type="binding site" evidence="19">
    <location>
        <position position="299"/>
    </location>
    <ligand>
        <name>Mg(2+)</name>
        <dbReference type="ChEBI" id="CHEBI:18420"/>
        <label>2</label>
    </ligand>
</feature>
<evidence type="ECO:0000313" key="23">
    <source>
        <dbReference type="Proteomes" id="UP000502041"/>
    </source>
</evidence>
<sequence>MPKRTDIKSVLIIGAGPIIIGQACEFDYSGVQACKALREEGYKVILINSNPATIMTDPATADVTYIEPITWQTVEKIIAKERPDAILPTMGGQTALNCALDLWHNGVLEKYKVELIGAKPEAIDKAEDRLKFKDAMTKIGLGSARSGIAHTMDEAWVVQKTLGFPTVIRPSFTLGGTGGGIAYNPEEFEIICKRGLEASPTKELLIEESLLGWKEYEMEVVRDTADNCIIVCSIENLDPMGVHTGDSITVAPAQTLSDKEYQILRNASLAVLREIGVDTGGSNVQFSINPEDGRMVVIEMNPRVSRSSALASKATGFPIAKVAAKLAIGYTLDELRNEITGGATPVSFEPSIDYVVTKIPRFAFEKFPTADSRLTTQMKSVGEVMAMGRTFQESFQKALRGLEVGVDGMNEKTQDREVLEKELGAPGPDRIWYVGDAFAMGLSVDEVFALTKIDPWFLVQIEQIVKIELELETTTLDAIDAATLRALKQKGFSDRRLAKQLHTTDTAIREKRLALGVRPVYKRVDTCAAEFATNTAYLYSTYEAEGSECEAMPTDKKKIMVLGGGPNRIGQGIEFDYCCVHAALALREDGYETIMVNCNPETVSTDYDTSDRLYFEPLTLEDVLEIVDKEKPYGVIVQYGGQTPLKLALDLEANGVPIVGTTPDMIDAAEDRERFQKLLHELKLRQPPNATARTEPEALEKAAALGYPLVVRPSYVLGGRAMEIVHEQRDLERYMREAVKVSHDSPVLLDRFLNDAIECDVDCIRDSVGATFIGGVMEHIEQAGVHSGDSACSLPPYSLSAETITEIKRQTSAMAAALNVVGLMNVQFAIQHIDGLDVIYVLEVNPRASRTVPFVSKATGIQLAKVAARCMVGQTLAEQGITKEVTPPYFSVKEAVFPFVKFPGVDTILGPEMKSTGEVMGVGKTFGEAFVKSQLGAGTKLPTSGKVFLTVKNNDKLRAVEVARALSAMKFELVATKGTAAAITAAGIACAVVNKVTEGRPHVVDMIKSNEIALVINTVEERRNAIADSRQIRTSALLARVTTFTTIAGAEAAVEGMKYLDNLGIISVQEMHAQLV</sequence>
<feature type="binding site" evidence="19">
    <location>
        <position position="129"/>
    </location>
    <ligand>
        <name>ATP</name>
        <dbReference type="ChEBI" id="CHEBI:30616"/>
        <label>1</label>
    </ligand>
</feature>
<dbReference type="InterPro" id="IPR005480">
    <property type="entry name" value="CPSase_lsu_oligo"/>
</dbReference>
<dbReference type="FunFam" id="3.30.470.20:FF:000013">
    <property type="entry name" value="Carbamoyl-phosphate synthase large chain"/>
    <property type="match status" value="1"/>
</dbReference>
<evidence type="ECO:0000256" key="5">
    <source>
        <dbReference type="ARBA" id="ARBA00022571"/>
    </source>
</evidence>
<comment type="subunit">
    <text evidence="18 19">Composed of two chains; the small (or glutamine) chain promotes the hydrolysis of glutamine to ammonia, which is used by the large (or ammonia) chain to synthesize carbamoyl phosphate. Tetramer of heterodimers (alpha,beta)4.</text>
</comment>
<dbReference type="NCBIfam" id="NF009455">
    <property type="entry name" value="PRK12815.1"/>
    <property type="match status" value="1"/>
</dbReference>
<name>A0A6H2HBN8_9BURK</name>
<feature type="binding site" evidence="19">
    <location>
        <position position="827"/>
    </location>
    <ligand>
        <name>ATP</name>
        <dbReference type="ChEBI" id="CHEBI:30616"/>
        <label>2</label>
    </ligand>
</feature>
<feature type="domain" description="MGS-like" evidence="21">
    <location>
        <begin position="939"/>
        <end position="1076"/>
    </location>
</feature>
<evidence type="ECO:0000256" key="19">
    <source>
        <dbReference type="HAMAP-Rule" id="MF_01210"/>
    </source>
</evidence>
<feature type="binding site" evidence="19">
    <location>
        <position position="786"/>
    </location>
    <ligand>
        <name>ATP</name>
        <dbReference type="ChEBI" id="CHEBI:30616"/>
        <label>2</label>
    </ligand>
</feature>
<feature type="binding site" evidence="19">
    <location>
        <position position="845"/>
    </location>
    <ligand>
        <name>Mn(2+)</name>
        <dbReference type="ChEBI" id="CHEBI:29035"/>
        <label>4</label>
    </ligand>
</feature>
<evidence type="ECO:0000256" key="6">
    <source>
        <dbReference type="ARBA" id="ARBA00022598"/>
    </source>
</evidence>
<organism evidence="22 23">
    <name type="scientific">Polaromonas vacuolata</name>
    <dbReference type="NCBI Taxonomy" id="37448"/>
    <lineage>
        <taxon>Bacteria</taxon>
        <taxon>Pseudomonadati</taxon>
        <taxon>Pseudomonadota</taxon>
        <taxon>Betaproteobacteria</taxon>
        <taxon>Burkholderiales</taxon>
        <taxon>Comamonadaceae</taxon>
        <taxon>Polaromonas</taxon>
    </lineage>
</organism>
<dbReference type="UniPathway" id="UPA00070">
    <property type="reaction ID" value="UER00115"/>
</dbReference>
<comment type="similarity">
    <text evidence="4 19">Belongs to the CarB family.</text>
</comment>
<evidence type="ECO:0000256" key="9">
    <source>
        <dbReference type="ARBA" id="ARBA00022737"/>
    </source>
</evidence>
<feature type="binding site" evidence="19">
    <location>
        <position position="843"/>
    </location>
    <ligand>
        <name>Mg(2+)</name>
        <dbReference type="ChEBI" id="CHEBI:18420"/>
        <label>3</label>
    </ligand>
</feature>
<feature type="binding site" evidence="19">
    <location>
        <position position="241"/>
    </location>
    <ligand>
        <name>ATP</name>
        <dbReference type="ChEBI" id="CHEBI:30616"/>
        <label>1</label>
    </ligand>
</feature>
<feature type="binding site" evidence="19">
    <location>
        <position position="843"/>
    </location>
    <ligand>
        <name>Mn(2+)</name>
        <dbReference type="ChEBI" id="CHEBI:29035"/>
        <label>3</label>
    </ligand>
</feature>
<dbReference type="FunFam" id="1.10.1030.10:FF:000002">
    <property type="entry name" value="Carbamoyl-phosphate synthase large chain"/>
    <property type="match status" value="1"/>
</dbReference>
<dbReference type="Pfam" id="PF25596">
    <property type="entry name" value="CPSase_L_D1"/>
    <property type="match status" value="2"/>
</dbReference>
<feature type="binding site" evidence="19">
    <location>
        <position position="301"/>
    </location>
    <ligand>
        <name>Mg(2+)</name>
        <dbReference type="ChEBI" id="CHEBI:18420"/>
        <label>2</label>
    </ligand>
</feature>
<feature type="binding site" evidence="19">
    <location>
        <position position="285"/>
    </location>
    <ligand>
        <name>ATP</name>
        <dbReference type="ChEBI" id="CHEBI:30616"/>
        <label>1</label>
    </ligand>
</feature>
<dbReference type="Pfam" id="PF02787">
    <property type="entry name" value="CPSase_L_D3"/>
    <property type="match status" value="1"/>
</dbReference>
<dbReference type="InterPro" id="IPR016185">
    <property type="entry name" value="PreATP-grasp_dom_sf"/>
</dbReference>
<dbReference type="SUPFAM" id="SSF56059">
    <property type="entry name" value="Glutathione synthetase ATP-binding domain-like"/>
    <property type="match status" value="2"/>
</dbReference>
<dbReference type="InterPro" id="IPR005479">
    <property type="entry name" value="CPAse_ATP-bd"/>
</dbReference>
<dbReference type="PANTHER" id="PTHR11405">
    <property type="entry name" value="CARBAMOYLTRANSFERASE FAMILY MEMBER"/>
    <property type="match status" value="1"/>
</dbReference>
<evidence type="ECO:0000256" key="8">
    <source>
        <dbReference type="ARBA" id="ARBA00022723"/>
    </source>
</evidence>
<feature type="binding site" evidence="19">
    <location>
        <position position="301"/>
    </location>
    <ligand>
        <name>Mn(2+)</name>
        <dbReference type="ChEBI" id="CHEBI:29035"/>
        <label>2</label>
    </ligand>
</feature>
<comment type="cofactor">
    <cofactor evidence="1">
        <name>Mn(2+)</name>
        <dbReference type="ChEBI" id="CHEBI:29035"/>
    </cofactor>
</comment>
<dbReference type="EC" id="6.3.4.16" evidence="19"/>
<dbReference type="InterPro" id="IPR036914">
    <property type="entry name" value="MGS-like_dom_sf"/>
</dbReference>
<feature type="binding site" evidence="19">
    <location>
        <position position="175"/>
    </location>
    <ligand>
        <name>ATP</name>
        <dbReference type="ChEBI" id="CHEBI:30616"/>
        <label>1</label>
    </ligand>
</feature>
<dbReference type="PROSITE" id="PS00866">
    <property type="entry name" value="CPSASE_1"/>
    <property type="match status" value="1"/>
</dbReference>
<dbReference type="PROSITE" id="PS51855">
    <property type="entry name" value="MGS"/>
    <property type="match status" value="1"/>
</dbReference>
<feature type="binding site" evidence="19">
    <location>
        <position position="299"/>
    </location>
    <ligand>
        <name>Mn(2+)</name>
        <dbReference type="ChEBI" id="CHEBI:29035"/>
        <label>1</label>
    </ligand>
</feature>
<dbReference type="PROSITE" id="PS51257">
    <property type="entry name" value="PROKAR_LIPOPROTEIN"/>
    <property type="match status" value="1"/>
</dbReference>
<dbReference type="EC" id="6.3.5.5" evidence="19"/>
<keyword evidence="9 19" id="KW-0677">Repeat</keyword>
<evidence type="ECO:0000256" key="11">
    <source>
        <dbReference type="ARBA" id="ARBA00022840"/>
    </source>
</evidence>
<keyword evidence="10 19" id="KW-0547">Nucleotide-binding</keyword>
<evidence type="ECO:0000256" key="7">
    <source>
        <dbReference type="ARBA" id="ARBA00022605"/>
    </source>
</evidence>
<dbReference type="NCBIfam" id="TIGR01369">
    <property type="entry name" value="CPSaseII_lrg"/>
    <property type="match status" value="1"/>
</dbReference>
<comment type="caution">
    <text evidence="19">Lacks conserved residue(s) required for the propagation of feature annotation.</text>
</comment>
<keyword evidence="23" id="KW-1185">Reference proteome</keyword>
<dbReference type="SUPFAM" id="SSF48108">
    <property type="entry name" value="Carbamoyl phosphate synthetase, large subunit connection domain"/>
    <property type="match status" value="1"/>
</dbReference>
<feature type="binding site" evidence="19">
    <location>
        <position position="299"/>
    </location>
    <ligand>
        <name>ATP</name>
        <dbReference type="ChEBI" id="CHEBI:30616"/>
        <label>1</label>
    </ligand>
</feature>
<dbReference type="GO" id="GO:0004088">
    <property type="term" value="F:carbamoyl-phosphate synthase (glutamine-hydrolyzing) activity"/>
    <property type="evidence" value="ECO:0007669"/>
    <property type="project" value="UniProtKB-UniRule"/>
</dbReference>
<feature type="binding site" evidence="19">
    <location>
        <position position="843"/>
    </location>
    <ligand>
        <name>Mg(2+)</name>
        <dbReference type="ChEBI" id="CHEBI:18420"/>
        <label>4</label>
    </ligand>
</feature>
<feature type="binding site" evidence="19">
    <location>
        <position position="827"/>
    </location>
    <ligand>
        <name>Mg(2+)</name>
        <dbReference type="ChEBI" id="CHEBI:18420"/>
        <label>3</label>
    </ligand>
</feature>
<keyword evidence="11 19" id="KW-0067">ATP-binding</keyword>
<keyword evidence="14" id="KW-0464">Manganese</keyword>
<feature type="binding site" evidence="19">
    <location>
        <position position="215"/>
    </location>
    <ligand>
        <name>ATP</name>
        <dbReference type="ChEBI" id="CHEBI:30616"/>
        <label>1</label>
    </ligand>
</feature>
<dbReference type="Gene3D" id="3.30.470.20">
    <property type="entry name" value="ATP-grasp fold, B domain"/>
    <property type="match status" value="2"/>
</dbReference>
<accession>A0A6H2HBN8</accession>
<feature type="binding site" evidence="19">
    <location>
        <position position="753"/>
    </location>
    <ligand>
        <name>ATP</name>
        <dbReference type="ChEBI" id="CHEBI:30616"/>
        <label>2</label>
    </ligand>
</feature>
<dbReference type="PRINTS" id="PR00098">
    <property type="entry name" value="CPSASE"/>
</dbReference>
<feature type="binding site" evidence="19">
    <location>
        <position position="784"/>
    </location>
    <ligand>
        <name>ATP</name>
        <dbReference type="ChEBI" id="CHEBI:30616"/>
        <label>2</label>
    </ligand>
</feature>
<comment type="function">
    <text evidence="17 19">Large subunit of the glutamine-dependent carbamoyl phosphate synthetase (CPSase). CPSase catalyzes the formation of carbamoyl phosphate from the ammonia moiety of glutamine, carbonate, and phosphate donated by ATP, constituting the first step of 2 biosynthetic pathways, one leading to arginine and/or urea and the other to pyrimidine nucleotides. The large subunit (synthetase) binds the substrates ammonia (free or transferred from glutamine from the small subunit), hydrogencarbonate and ATP and carries out an ATP-coupled ligase reaction, activating hydrogencarbonate by forming carboxy phosphate which reacts with ammonia to form carbamoyl phosphate.</text>
</comment>
<dbReference type="EMBL" id="CP051461">
    <property type="protein sequence ID" value="QJC56886.1"/>
    <property type="molecule type" value="Genomic_DNA"/>
</dbReference>
<dbReference type="InterPro" id="IPR006275">
    <property type="entry name" value="CPSase_lsu"/>
</dbReference>
<evidence type="ECO:0000256" key="2">
    <source>
        <dbReference type="ARBA" id="ARBA00004812"/>
    </source>
</evidence>
<evidence type="ECO:0000256" key="13">
    <source>
        <dbReference type="ARBA" id="ARBA00022975"/>
    </source>
</evidence>
<feature type="binding site" evidence="19">
    <location>
        <position position="299"/>
    </location>
    <ligand>
        <name>Mg(2+)</name>
        <dbReference type="ChEBI" id="CHEBI:18420"/>
        <label>1</label>
    </ligand>
</feature>
<gene>
    <name evidence="19 22" type="primary">carB</name>
    <name evidence="22" type="ORF">HC248_02197</name>
</gene>
<feature type="binding site" evidence="19">
    <location>
        <position position="169"/>
    </location>
    <ligand>
        <name>ATP</name>
        <dbReference type="ChEBI" id="CHEBI:30616"/>
        <label>1</label>
    </ligand>
</feature>
<feature type="domain" description="ATP-grasp" evidence="20">
    <location>
        <begin position="676"/>
        <end position="872"/>
    </location>
</feature>
<dbReference type="GO" id="GO:0006526">
    <property type="term" value="P:L-arginine biosynthetic process"/>
    <property type="evidence" value="ECO:0007669"/>
    <property type="project" value="UniProtKB-UniRule"/>
</dbReference>
<evidence type="ECO:0000256" key="17">
    <source>
        <dbReference type="ARBA" id="ARBA00057223"/>
    </source>
</evidence>
<dbReference type="SUPFAM" id="SSF52440">
    <property type="entry name" value="PreATP-grasp domain"/>
    <property type="match status" value="2"/>
</dbReference>
<dbReference type="InterPro" id="IPR058047">
    <property type="entry name" value="CPSase_preATP-grasp"/>
</dbReference>
<dbReference type="AlphaFoldDB" id="A0A6H2HBN8"/>
<keyword evidence="7 19" id="KW-0028">Amino-acid biosynthesis</keyword>
<dbReference type="GO" id="GO:0005524">
    <property type="term" value="F:ATP binding"/>
    <property type="evidence" value="ECO:0007669"/>
    <property type="project" value="UniProtKB-UniRule"/>
</dbReference>
<dbReference type="GO" id="GO:0044205">
    <property type="term" value="P:'de novo' UMP biosynthetic process"/>
    <property type="evidence" value="ECO:0007669"/>
    <property type="project" value="UniProtKB-UniRule"/>
</dbReference>
<evidence type="ECO:0000259" key="21">
    <source>
        <dbReference type="PROSITE" id="PS51855"/>
    </source>
</evidence>
<keyword evidence="5 19" id="KW-0055">Arginine biosynthesis</keyword>
<keyword evidence="13 19" id="KW-0665">Pyrimidine biosynthesis</keyword>
<dbReference type="HAMAP" id="MF_01210_B">
    <property type="entry name" value="CPSase_L_chain_B"/>
    <property type="match status" value="1"/>
</dbReference>
<evidence type="ECO:0000256" key="1">
    <source>
        <dbReference type="ARBA" id="ARBA00001936"/>
    </source>
</evidence>
<dbReference type="FunFam" id="3.30.1490.20:FF:000001">
    <property type="entry name" value="Carbamoyl-phosphate synthase large chain"/>
    <property type="match status" value="1"/>
</dbReference>
<dbReference type="FunFam" id="3.40.50.20:FF:000001">
    <property type="entry name" value="Carbamoyl-phosphate synthase large chain"/>
    <property type="match status" value="1"/>
</dbReference>
<feature type="binding site" evidence="19">
    <location>
        <position position="787"/>
    </location>
    <ligand>
        <name>ATP</name>
        <dbReference type="ChEBI" id="CHEBI:30616"/>
        <label>2</label>
    </ligand>
</feature>
<evidence type="ECO:0000256" key="4">
    <source>
        <dbReference type="ARBA" id="ARBA00009799"/>
    </source>
</evidence>
<feature type="binding site" evidence="19">
    <location>
        <position position="285"/>
    </location>
    <ligand>
        <name>Mn(2+)</name>
        <dbReference type="ChEBI" id="CHEBI:29035"/>
        <label>1</label>
    </ligand>
</feature>
<evidence type="ECO:0000256" key="14">
    <source>
        <dbReference type="ARBA" id="ARBA00023211"/>
    </source>
</evidence>
<dbReference type="InterPro" id="IPR011761">
    <property type="entry name" value="ATP-grasp"/>
</dbReference>
<dbReference type="FunFam" id="3.30.470.20:FF:000007">
    <property type="entry name" value="Carbamoyl-phosphate synthase large chain"/>
    <property type="match status" value="1"/>
</dbReference>
<keyword evidence="12" id="KW-0460">Magnesium</keyword>
<dbReference type="GO" id="GO:0004087">
    <property type="term" value="F:carbamoyl-phosphate synthase (ammonia) activity"/>
    <property type="evidence" value="ECO:0007669"/>
    <property type="project" value="UniProtKB-EC"/>
</dbReference>
<dbReference type="SUPFAM" id="SSF52335">
    <property type="entry name" value="Methylglyoxal synthase-like"/>
    <property type="match status" value="1"/>
</dbReference>
<evidence type="ECO:0000256" key="10">
    <source>
        <dbReference type="ARBA" id="ARBA00022741"/>
    </source>
</evidence>
<feature type="binding site" evidence="19">
    <location>
        <position position="758"/>
    </location>
    <ligand>
        <name>ATP</name>
        <dbReference type="ChEBI" id="CHEBI:30616"/>
        <label>2</label>
    </ligand>
</feature>
<evidence type="ECO:0000256" key="3">
    <source>
        <dbReference type="ARBA" id="ARBA00005077"/>
    </source>
</evidence>
<comment type="domain">
    <text evidence="19">The large subunit is composed of 2 ATP-grasp domains that are involved in binding the 2 ATP molecules needed for carbamoyl phosphate synthesis. The N-terminal ATP-grasp domain (referred to as the carboxyphosphate synthetic component) catalyzes the ATP-dependent phosphorylation of hydrogencarbonate to carboxyphosphate and the subsequent nucleophilic attack by ammonia to form a carbamate intermediate. The C-terminal ATP-grasp domain (referred to as the carbamoyl phosphate synthetic component) then catalyzes the phosphorylation of carbamate with the second ATP to form the end product carbamoyl phosphate. The reactive and unstable enzyme intermediates are sequentially channeled from one active site to the next through the interior of the protein over a distance of at least 96 A.</text>
</comment>
<feature type="binding site" evidence="19">
    <location>
        <position position="843"/>
    </location>
    <ligand>
        <name>Mn(2+)</name>
        <dbReference type="ChEBI" id="CHEBI:29035"/>
        <label>4</label>
    </ligand>
</feature>
<dbReference type="Gene3D" id="3.40.50.1380">
    <property type="entry name" value="Methylglyoxal synthase-like domain"/>
    <property type="match status" value="1"/>
</dbReference>
<dbReference type="GO" id="GO:0005737">
    <property type="term" value="C:cytoplasm"/>
    <property type="evidence" value="ECO:0007669"/>
    <property type="project" value="TreeGrafter"/>
</dbReference>
<evidence type="ECO:0000256" key="15">
    <source>
        <dbReference type="ARBA" id="ARBA00047359"/>
    </source>
</evidence>
<dbReference type="UniPathway" id="UPA00068">
    <property type="reaction ID" value="UER00171"/>
</dbReference>
<comment type="catalytic activity">
    <reaction evidence="15 19">
        <text>hydrogencarbonate + NH4(+) + 2 ATP = carbamoyl phosphate + 2 ADP + phosphate + 2 H(+)</text>
        <dbReference type="Rhea" id="RHEA:18029"/>
        <dbReference type="ChEBI" id="CHEBI:15378"/>
        <dbReference type="ChEBI" id="CHEBI:17544"/>
        <dbReference type="ChEBI" id="CHEBI:28938"/>
        <dbReference type="ChEBI" id="CHEBI:30616"/>
        <dbReference type="ChEBI" id="CHEBI:43474"/>
        <dbReference type="ChEBI" id="CHEBI:58228"/>
        <dbReference type="ChEBI" id="CHEBI:456216"/>
        <dbReference type="EC" id="6.3.4.16"/>
    </reaction>
</comment>
<evidence type="ECO:0000313" key="22">
    <source>
        <dbReference type="EMBL" id="QJC56886.1"/>
    </source>
</evidence>
<feature type="binding site" evidence="19">
    <location>
        <position position="751"/>
    </location>
    <ligand>
        <name>ATP</name>
        <dbReference type="ChEBI" id="CHEBI:30616"/>
        <label>2</label>
    </ligand>
</feature>
<protein>
    <recommendedName>
        <fullName evidence="19">Carbamoyl phosphate synthase large chain</fullName>
        <ecNumber evidence="19">6.3.4.16</ecNumber>
        <ecNumber evidence="19">6.3.5.5</ecNumber>
    </recommendedName>
    <alternativeName>
        <fullName evidence="19">Carbamoyl phosphate synthetase ammonia chain</fullName>
    </alternativeName>
</protein>
<dbReference type="HAMAP" id="MF_01210_A">
    <property type="entry name" value="CPSase_L_chain_A"/>
    <property type="match status" value="1"/>
</dbReference>
<feature type="binding site" evidence="19">
    <location>
        <position position="827"/>
    </location>
    <ligand>
        <name>Mn(2+)</name>
        <dbReference type="ChEBI" id="CHEBI:29035"/>
        <label>3</label>
    </ligand>
</feature>
<dbReference type="RefSeq" id="WP_168922479.1">
    <property type="nucleotide sequence ID" value="NZ_CP051461.1"/>
</dbReference>
<dbReference type="InterPro" id="IPR011607">
    <property type="entry name" value="MGS-like_dom"/>
</dbReference>
<dbReference type="Pfam" id="PF02142">
    <property type="entry name" value="MGS"/>
    <property type="match status" value="1"/>
</dbReference>
<keyword evidence="8" id="KW-0479">Metal-binding</keyword>
<dbReference type="Gene3D" id="1.10.1030.10">
    <property type="entry name" value="Carbamoyl-phosphate synthetase, large subunit oligomerisation domain"/>
    <property type="match status" value="1"/>
</dbReference>
<feature type="binding site" evidence="19">
    <location>
        <position position="242"/>
    </location>
    <ligand>
        <name>ATP</name>
        <dbReference type="ChEBI" id="CHEBI:30616"/>
        <label>1</label>
    </ligand>
</feature>
<dbReference type="PANTHER" id="PTHR11405:SF53">
    <property type="entry name" value="CARBAMOYL-PHOSPHATE SYNTHASE [AMMONIA], MITOCHONDRIAL"/>
    <property type="match status" value="1"/>
</dbReference>
<feature type="binding site" evidence="19">
    <location>
        <position position="712"/>
    </location>
    <ligand>
        <name>ATP</name>
        <dbReference type="ChEBI" id="CHEBI:30616"/>
        <label>2</label>
    </ligand>
</feature>
<evidence type="ECO:0000256" key="12">
    <source>
        <dbReference type="ARBA" id="ARBA00022842"/>
    </source>
</evidence>
<dbReference type="SMART" id="SM00851">
    <property type="entry name" value="MGS"/>
    <property type="match status" value="1"/>
</dbReference>